<evidence type="ECO:0000256" key="2">
    <source>
        <dbReference type="SAM" id="Phobius"/>
    </source>
</evidence>
<evidence type="ECO:0000313" key="3">
    <source>
        <dbReference type="EMBL" id="KKZ11476.1"/>
    </source>
</evidence>
<dbReference type="Proteomes" id="UP000035037">
    <property type="component" value="Unassembled WGS sequence"/>
</dbReference>
<evidence type="ECO:0000313" key="4">
    <source>
        <dbReference type="Proteomes" id="UP000035037"/>
    </source>
</evidence>
<organism evidence="3 4">
    <name type="scientific">Candidatus Synechococcus spongiarum 15L</name>
    <dbReference type="NCBI Taxonomy" id="1608419"/>
    <lineage>
        <taxon>Bacteria</taxon>
        <taxon>Bacillati</taxon>
        <taxon>Cyanobacteriota</taxon>
        <taxon>Cyanophyceae</taxon>
        <taxon>Synechococcales</taxon>
        <taxon>Synechococcaceae</taxon>
        <taxon>Synechococcus</taxon>
    </lineage>
</organism>
<gene>
    <name evidence="3" type="ORF">TQ37_07115</name>
</gene>
<reference evidence="3 4" key="1">
    <citation type="submission" date="2015-02" db="EMBL/GenBank/DDBJ databases">
        <authorList>
            <person name="Slaby B."/>
            <person name="Hentschel U."/>
        </authorList>
    </citation>
    <scope>NUCLEOTIDE SEQUENCE [LARGE SCALE GENOMIC DNA]</scope>
    <source>
        <strain evidence="3">15L</strain>
    </source>
</reference>
<feature type="region of interest" description="Disordered" evidence="1">
    <location>
        <begin position="35"/>
        <end position="57"/>
    </location>
</feature>
<feature type="transmembrane region" description="Helical" evidence="2">
    <location>
        <begin position="12"/>
        <end position="30"/>
    </location>
</feature>
<reference evidence="3 4" key="2">
    <citation type="submission" date="2015-05" db="EMBL/GenBank/DDBJ databases">
        <title>Lifestyle Evolution in Cyanobacterial Symbionts of Sponges.</title>
        <authorList>
            <person name="Burgsdorf I."/>
            <person name="Slaby B.M."/>
            <person name="Handley K.M."/>
            <person name="Haber M."/>
            <person name="Blom J."/>
            <person name="Marshall C.W."/>
            <person name="Gilbert J.A."/>
            <person name="Hentschel U."/>
            <person name="Steindler L."/>
        </authorList>
    </citation>
    <scope>NUCLEOTIDE SEQUENCE [LARGE SCALE GENOMIC DNA]</scope>
    <source>
        <strain evidence="3">15L</strain>
    </source>
</reference>
<name>A0A0G8ATL2_9SYNE</name>
<protein>
    <submittedName>
        <fullName evidence="3">Uncharacterized protein</fullName>
    </submittedName>
</protein>
<proteinExistence type="predicted"/>
<evidence type="ECO:0000256" key="1">
    <source>
        <dbReference type="SAM" id="MobiDB-lite"/>
    </source>
</evidence>
<sequence>MTTQPPTRCQQAALLFAGVGCSILAFGNWSPEATAHPHAPGSAAFPHTHEDATPPQSADPALWLAGLGCAMLTVPVARRLWSQG</sequence>
<feature type="transmembrane region" description="Helical" evidence="2">
    <location>
        <begin position="61"/>
        <end position="81"/>
    </location>
</feature>
<keyword evidence="2" id="KW-0812">Transmembrane</keyword>
<keyword evidence="2" id="KW-0472">Membrane</keyword>
<dbReference type="EMBL" id="JYFQ01000141">
    <property type="protein sequence ID" value="KKZ11476.1"/>
    <property type="molecule type" value="Genomic_DNA"/>
</dbReference>
<keyword evidence="2" id="KW-1133">Transmembrane helix</keyword>
<dbReference type="AlphaFoldDB" id="A0A0G8ATL2"/>
<accession>A0A0G8ATL2</accession>
<comment type="caution">
    <text evidence="3">The sequence shown here is derived from an EMBL/GenBank/DDBJ whole genome shotgun (WGS) entry which is preliminary data.</text>
</comment>